<name>A0ABY0TF75_9PROT</name>
<keyword evidence="3" id="KW-1185">Reference proteome</keyword>
<keyword evidence="1" id="KW-0472">Membrane</keyword>
<dbReference type="Proteomes" id="UP000183471">
    <property type="component" value="Unassembled WGS sequence"/>
</dbReference>
<reference evidence="2 3" key="1">
    <citation type="submission" date="2016-10" db="EMBL/GenBank/DDBJ databases">
        <authorList>
            <person name="Varghese N."/>
            <person name="Submissions S."/>
        </authorList>
    </citation>
    <scope>NUCLEOTIDE SEQUENCE [LARGE SCALE GENOMIC DNA]</scope>
    <source>
        <strain evidence="2 3">Nl1</strain>
    </source>
</reference>
<feature type="transmembrane region" description="Helical" evidence="1">
    <location>
        <begin position="12"/>
        <end position="33"/>
    </location>
</feature>
<protein>
    <submittedName>
        <fullName evidence="2">Uncharacterized protein</fullName>
    </submittedName>
</protein>
<accession>A0ABY0TF75</accession>
<evidence type="ECO:0000256" key="1">
    <source>
        <dbReference type="SAM" id="Phobius"/>
    </source>
</evidence>
<organism evidence="2 3">
    <name type="scientific">Nitrosospira multiformis</name>
    <dbReference type="NCBI Taxonomy" id="1231"/>
    <lineage>
        <taxon>Bacteria</taxon>
        <taxon>Pseudomonadati</taxon>
        <taxon>Pseudomonadota</taxon>
        <taxon>Betaproteobacteria</taxon>
        <taxon>Nitrosomonadales</taxon>
        <taxon>Nitrosomonadaceae</taxon>
        <taxon>Nitrosospira</taxon>
    </lineage>
</organism>
<keyword evidence="1" id="KW-0812">Transmembrane</keyword>
<keyword evidence="1" id="KW-1133">Transmembrane helix</keyword>
<evidence type="ECO:0000313" key="2">
    <source>
        <dbReference type="EMBL" id="SDQ65246.1"/>
    </source>
</evidence>
<dbReference type="EMBL" id="FNKY01000001">
    <property type="protein sequence ID" value="SDQ65246.1"/>
    <property type="molecule type" value="Genomic_DNA"/>
</dbReference>
<sequence>MNHSAKLINERSAAELGIIVASRIIVLACILHISPAGAFVVDSCRKILAEGFYNDYARSNARFRDQAMYAELCSSKFQQARQAVNRVQQSGTDDSVGFSYGLFSQSESGAHSGRHSSDSSLNEDRFNQWKSAYCSKNSLADSSRAAEFLMQKAVSQSVANAWSACMRKREGLTCWATPQNKEIMLNVNWISTDSLQPHVQHSFLTRGAVSKFEGADTHRILPVGYKLNTETLRIPIAREADNAVVATIRAIHEGVEHSCNVFIPGERDFALTTPFVAR</sequence>
<proteinExistence type="predicted"/>
<comment type="caution">
    <text evidence="2">The sequence shown here is derived from an EMBL/GenBank/DDBJ whole genome shotgun (WGS) entry which is preliminary data.</text>
</comment>
<gene>
    <name evidence="2" type="ORF">SAMN05216402_1708</name>
</gene>
<evidence type="ECO:0000313" key="3">
    <source>
        <dbReference type="Proteomes" id="UP000183471"/>
    </source>
</evidence>